<comment type="subcellular location">
    <subcellularLocation>
        <location evidence="1">Membrane</location>
        <topology evidence="1">Multi-pass membrane protein</topology>
    </subcellularLocation>
</comment>
<keyword evidence="4 6" id="KW-1133">Transmembrane helix</keyword>
<evidence type="ECO:0000313" key="8">
    <source>
        <dbReference type="Proteomes" id="UP000807025"/>
    </source>
</evidence>
<keyword evidence="8" id="KW-1185">Reference proteome</keyword>
<proteinExistence type="inferred from homology"/>
<evidence type="ECO:0000313" key="7">
    <source>
        <dbReference type="EMBL" id="KAF9493956.1"/>
    </source>
</evidence>
<feature type="transmembrane region" description="Helical" evidence="6">
    <location>
        <begin position="211"/>
        <end position="238"/>
    </location>
</feature>
<accession>A0A9P6D5X0</accession>
<dbReference type="GO" id="GO:0016020">
    <property type="term" value="C:membrane"/>
    <property type="evidence" value="ECO:0007669"/>
    <property type="project" value="UniProtKB-SubCell"/>
</dbReference>
<dbReference type="Proteomes" id="UP000807025">
    <property type="component" value="Unassembled WGS sequence"/>
</dbReference>
<evidence type="ECO:0000256" key="6">
    <source>
        <dbReference type="SAM" id="Phobius"/>
    </source>
</evidence>
<feature type="transmembrane region" description="Helical" evidence="6">
    <location>
        <begin position="31"/>
        <end position="59"/>
    </location>
</feature>
<dbReference type="PANTHER" id="PTHR13353">
    <property type="entry name" value="TRANSMEMBRANE PROTEIN 19"/>
    <property type="match status" value="1"/>
</dbReference>
<evidence type="ECO:0008006" key="9">
    <source>
        <dbReference type="Google" id="ProtNLM"/>
    </source>
</evidence>
<evidence type="ECO:0000256" key="3">
    <source>
        <dbReference type="ARBA" id="ARBA00022692"/>
    </source>
</evidence>
<evidence type="ECO:0000256" key="4">
    <source>
        <dbReference type="ARBA" id="ARBA00022989"/>
    </source>
</evidence>
<dbReference type="EMBL" id="MU154579">
    <property type="protein sequence ID" value="KAF9493956.1"/>
    <property type="molecule type" value="Genomic_DNA"/>
</dbReference>
<dbReference type="AlphaFoldDB" id="A0A9P6D5X0"/>
<evidence type="ECO:0000256" key="1">
    <source>
        <dbReference type="ARBA" id="ARBA00004141"/>
    </source>
</evidence>
<keyword evidence="3 6" id="KW-0812">Transmembrane</keyword>
<protein>
    <recommendedName>
        <fullName evidence="9">Transmembrane protein 19</fullName>
    </recommendedName>
</protein>
<sequence length="324" mass="34511">MTEFLKNNFPLLFALILSGHGLRKRSLSPSGAFAAFIVGWVMMNMKVRAVGVSLIVFYLTGSRATKCTYYVWPVARPFDLMVCADGKQKKKLLEDGYEEAGYRSGWQVLCNSVWALIASIAWTVSFMPDSSESVLVKSIGVNSASNTVYDGTWCPLDKAIEMGWSRALLMGVLGHFACCLGDTLASELGILSQSKPVLITTLKPVPPGTNGGISFGGTLASIIGGAIMGITMAASVILQNSTCAANWFTLTAESIFWGVMGGGGGSMVDSLLGATIQRTVYSEEKKRITELGQGKVISGLNLLSNNQVNLLASLLTSICTAYLA</sequence>
<dbReference type="InterPro" id="IPR002794">
    <property type="entry name" value="DUF92_TMEM19"/>
</dbReference>
<evidence type="ECO:0000256" key="2">
    <source>
        <dbReference type="ARBA" id="ARBA00009012"/>
    </source>
</evidence>
<comment type="caution">
    <text evidence="7">The sequence shown here is derived from an EMBL/GenBank/DDBJ whole genome shotgun (WGS) entry which is preliminary data.</text>
</comment>
<evidence type="ECO:0000256" key="5">
    <source>
        <dbReference type="ARBA" id="ARBA00023136"/>
    </source>
</evidence>
<organism evidence="7 8">
    <name type="scientific">Pleurotus eryngii</name>
    <name type="common">Boletus of the steppes</name>
    <dbReference type="NCBI Taxonomy" id="5323"/>
    <lineage>
        <taxon>Eukaryota</taxon>
        <taxon>Fungi</taxon>
        <taxon>Dikarya</taxon>
        <taxon>Basidiomycota</taxon>
        <taxon>Agaricomycotina</taxon>
        <taxon>Agaricomycetes</taxon>
        <taxon>Agaricomycetidae</taxon>
        <taxon>Agaricales</taxon>
        <taxon>Pleurotineae</taxon>
        <taxon>Pleurotaceae</taxon>
        <taxon>Pleurotus</taxon>
    </lineage>
</organism>
<name>A0A9P6D5X0_PLEER</name>
<dbReference type="OrthoDB" id="30881at2759"/>
<keyword evidence="5 6" id="KW-0472">Membrane</keyword>
<gene>
    <name evidence="7" type="ORF">BDN71DRAFT_1394153</name>
</gene>
<dbReference type="PANTHER" id="PTHR13353:SF5">
    <property type="entry name" value="TRANSMEMBRANE PROTEIN 19"/>
    <property type="match status" value="1"/>
</dbReference>
<reference evidence="7" key="1">
    <citation type="submission" date="2020-11" db="EMBL/GenBank/DDBJ databases">
        <authorList>
            <consortium name="DOE Joint Genome Institute"/>
            <person name="Ahrendt S."/>
            <person name="Riley R."/>
            <person name="Andreopoulos W."/>
            <person name="Labutti K."/>
            <person name="Pangilinan J."/>
            <person name="Ruiz-Duenas F.J."/>
            <person name="Barrasa J.M."/>
            <person name="Sanchez-Garcia M."/>
            <person name="Camarero S."/>
            <person name="Miyauchi S."/>
            <person name="Serrano A."/>
            <person name="Linde D."/>
            <person name="Babiker R."/>
            <person name="Drula E."/>
            <person name="Ayuso-Fernandez I."/>
            <person name="Pacheco R."/>
            <person name="Padilla G."/>
            <person name="Ferreira P."/>
            <person name="Barriuso J."/>
            <person name="Kellner H."/>
            <person name="Castanera R."/>
            <person name="Alfaro M."/>
            <person name="Ramirez L."/>
            <person name="Pisabarro A.G."/>
            <person name="Kuo A."/>
            <person name="Tritt A."/>
            <person name="Lipzen A."/>
            <person name="He G."/>
            <person name="Yan M."/>
            <person name="Ng V."/>
            <person name="Cullen D."/>
            <person name="Martin F."/>
            <person name="Rosso M.-N."/>
            <person name="Henrissat B."/>
            <person name="Hibbett D."/>
            <person name="Martinez A.T."/>
            <person name="Grigoriev I.V."/>
        </authorList>
    </citation>
    <scope>NUCLEOTIDE SEQUENCE</scope>
    <source>
        <strain evidence="7">ATCC 90797</strain>
    </source>
</reference>
<dbReference type="Pfam" id="PF01940">
    <property type="entry name" value="DUF92"/>
    <property type="match status" value="1"/>
</dbReference>
<comment type="similarity">
    <text evidence="2">Belongs to the TMEM19 family.</text>
</comment>